<dbReference type="EMBL" id="BJMM01000012">
    <property type="protein sequence ID" value="GEB50382.1"/>
    <property type="molecule type" value="Genomic_DNA"/>
</dbReference>
<evidence type="ECO:0000313" key="4">
    <source>
        <dbReference type="EMBL" id="GEB50382.1"/>
    </source>
</evidence>
<gene>
    <name evidence="4" type="ORF">SCA03_29330</name>
</gene>
<accession>A0A4Y3QYX7</accession>
<protein>
    <submittedName>
        <fullName evidence="4">Membrane protein</fullName>
    </submittedName>
</protein>
<keyword evidence="2" id="KW-0472">Membrane</keyword>
<evidence type="ECO:0000256" key="2">
    <source>
        <dbReference type="SAM" id="Phobius"/>
    </source>
</evidence>
<feature type="domain" description="DUF1468" evidence="3">
    <location>
        <begin position="148"/>
        <end position="222"/>
    </location>
</feature>
<feature type="transmembrane region" description="Helical" evidence="2">
    <location>
        <begin position="200"/>
        <end position="221"/>
    </location>
</feature>
<dbReference type="RefSeq" id="WP_169729663.1">
    <property type="nucleotide sequence ID" value="NZ_BJMM01000012.1"/>
</dbReference>
<dbReference type="InterPro" id="IPR009936">
    <property type="entry name" value="DUF1468"/>
</dbReference>
<keyword evidence="2" id="KW-0812">Transmembrane</keyword>
<feature type="transmembrane region" description="Helical" evidence="2">
    <location>
        <begin position="154"/>
        <end position="180"/>
    </location>
</feature>
<keyword evidence="5" id="KW-1185">Reference proteome</keyword>
<proteinExistence type="predicted"/>
<reference evidence="4 5" key="1">
    <citation type="submission" date="2019-06" db="EMBL/GenBank/DDBJ databases">
        <title>Whole genome shotgun sequence of Streptomyces cacaoi subsp. cacaoi NBRC 12748.</title>
        <authorList>
            <person name="Hosoyama A."/>
            <person name="Uohara A."/>
            <person name="Ohji S."/>
            <person name="Ichikawa N."/>
        </authorList>
    </citation>
    <scope>NUCLEOTIDE SEQUENCE [LARGE SCALE GENOMIC DNA]</scope>
    <source>
        <strain evidence="4 5">NBRC 12748</strain>
    </source>
</reference>
<feature type="compositionally biased region" description="Low complexity" evidence="1">
    <location>
        <begin position="94"/>
        <end position="107"/>
    </location>
</feature>
<dbReference type="Proteomes" id="UP000319210">
    <property type="component" value="Unassembled WGS sequence"/>
</dbReference>
<evidence type="ECO:0000313" key="5">
    <source>
        <dbReference type="Proteomes" id="UP000319210"/>
    </source>
</evidence>
<dbReference type="AlphaFoldDB" id="A0A4Y3QYX7"/>
<sequence>MTTLRAALRGRSELGVCALLLAVGVLVLTDALTMDSVASVRGPVGPRTVPVLVGGALLVVALVLAVDVLRGPTGPTAPPADEENPAPLAAESGTAEADTAKAATAEDGPAPGPTKAGTAEQPEAGEEPGTSAEAPRADGTAADGAGVPHDWRTVALLTGVFLAFAALIEPLGFPVAGALLFWGSAYTLGSRTHAFTRDPLIAAVLSVVTYAVFHTLLGVALPGGPLMGVL</sequence>
<feature type="region of interest" description="Disordered" evidence="1">
    <location>
        <begin position="74"/>
        <end position="145"/>
    </location>
</feature>
<evidence type="ECO:0000256" key="1">
    <source>
        <dbReference type="SAM" id="MobiDB-lite"/>
    </source>
</evidence>
<feature type="transmembrane region" description="Helical" evidence="2">
    <location>
        <begin position="49"/>
        <end position="69"/>
    </location>
</feature>
<name>A0A4Y3QYX7_STRCI</name>
<organism evidence="4 5">
    <name type="scientific">Streptomyces cacaoi</name>
    <dbReference type="NCBI Taxonomy" id="1898"/>
    <lineage>
        <taxon>Bacteria</taxon>
        <taxon>Bacillati</taxon>
        <taxon>Actinomycetota</taxon>
        <taxon>Actinomycetes</taxon>
        <taxon>Kitasatosporales</taxon>
        <taxon>Streptomycetaceae</taxon>
        <taxon>Streptomyces</taxon>
    </lineage>
</organism>
<dbReference type="Pfam" id="PF07331">
    <property type="entry name" value="TctB"/>
    <property type="match status" value="1"/>
</dbReference>
<comment type="caution">
    <text evidence="4">The sequence shown here is derived from an EMBL/GenBank/DDBJ whole genome shotgun (WGS) entry which is preliminary data.</text>
</comment>
<keyword evidence="2" id="KW-1133">Transmembrane helix</keyword>
<evidence type="ECO:0000259" key="3">
    <source>
        <dbReference type="Pfam" id="PF07331"/>
    </source>
</evidence>